<organism evidence="7 9">
    <name type="scientific">Streptomyces brevispora</name>
    <dbReference type="NCBI Taxonomy" id="887462"/>
    <lineage>
        <taxon>Bacteria</taxon>
        <taxon>Bacillati</taxon>
        <taxon>Actinomycetota</taxon>
        <taxon>Actinomycetes</taxon>
        <taxon>Kitasatosporales</taxon>
        <taxon>Streptomycetaceae</taxon>
        <taxon>Streptomyces</taxon>
    </lineage>
</organism>
<proteinExistence type="predicted"/>
<feature type="domain" description="Peptidase M10 metallopeptidase" evidence="6">
    <location>
        <begin position="142"/>
        <end position="187"/>
    </location>
</feature>
<keyword evidence="5" id="KW-0732">Signal</keyword>
<dbReference type="EMBL" id="CP109114">
    <property type="protein sequence ID" value="WSC17621.1"/>
    <property type="molecule type" value="Genomic_DNA"/>
</dbReference>
<accession>A0ABZ1FVE4</accession>
<dbReference type="Pfam" id="PF00413">
    <property type="entry name" value="Peptidase_M10"/>
    <property type="match status" value="1"/>
</dbReference>
<protein>
    <submittedName>
        <fullName evidence="7">Matrixin family metalloprotease</fullName>
        <ecNumber evidence="7">3.4.24.-</ecNumber>
    </submittedName>
</protein>
<reference evidence="7 9" key="1">
    <citation type="submission" date="2022-10" db="EMBL/GenBank/DDBJ databases">
        <title>The complete genomes of actinobacterial strains from the NBC collection.</title>
        <authorList>
            <person name="Joergensen T.S."/>
            <person name="Alvarez Arevalo M."/>
            <person name="Sterndorff E.B."/>
            <person name="Faurdal D."/>
            <person name="Vuksanovic O."/>
            <person name="Mourched A.-S."/>
            <person name="Charusanti P."/>
            <person name="Shaw S."/>
            <person name="Blin K."/>
            <person name="Weber T."/>
        </authorList>
    </citation>
    <scope>NUCLEOTIDE SEQUENCE [LARGE SCALE GENOMIC DNA]</scope>
    <source>
        <strain evidence="7 9">NBC 01769</strain>
    </source>
</reference>
<feature type="chain" id="PRO_5045034418" evidence="5">
    <location>
        <begin position="25"/>
        <end position="187"/>
    </location>
</feature>
<gene>
    <name evidence="7" type="ORF">OIE64_00385</name>
    <name evidence="8" type="ORF">OIE64_35655</name>
</gene>
<dbReference type="EC" id="3.4.24.-" evidence="7"/>
<evidence type="ECO:0000256" key="4">
    <source>
        <dbReference type="ARBA" id="ARBA00022833"/>
    </source>
</evidence>
<sequence>MWSALPPALLAFGLVMTAGAPAQAYNTFNGHHLKYGINGEYYWLDSSAKNSHPEAIPNGVGHWNSTTDTKVWYVSTLDKSKSRMDFYRRSTASNSYCAITAMYVDTSTVDPFSAGWVWGKVTIDPALANAALCGPAAHRDGIIAHEQGHVMGLAHNSNSSSLMNSAISGTSVDAPIGDDRNGINYLY</sequence>
<keyword evidence="1" id="KW-0645">Protease</keyword>
<feature type="signal peptide" evidence="5">
    <location>
        <begin position="1"/>
        <end position="24"/>
    </location>
</feature>
<dbReference type="GO" id="GO:0008237">
    <property type="term" value="F:metallopeptidase activity"/>
    <property type="evidence" value="ECO:0007669"/>
    <property type="project" value="UniProtKB-KW"/>
</dbReference>
<keyword evidence="3 7" id="KW-0378">Hydrolase</keyword>
<keyword evidence="9" id="KW-1185">Reference proteome</keyword>
<dbReference type="EMBL" id="CP109114">
    <property type="protein sequence ID" value="WSC11490.1"/>
    <property type="molecule type" value="Genomic_DNA"/>
</dbReference>
<dbReference type="InterPro" id="IPR001818">
    <property type="entry name" value="Pept_M10_metallopeptidase"/>
</dbReference>
<dbReference type="RefSeq" id="WP_326589343.1">
    <property type="nucleotide sequence ID" value="NZ_CP109114.1"/>
</dbReference>
<keyword evidence="4" id="KW-0862">Zinc</keyword>
<dbReference type="InterPro" id="IPR024079">
    <property type="entry name" value="MetalloPept_cat_dom_sf"/>
</dbReference>
<dbReference type="SUPFAM" id="SSF55486">
    <property type="entry name" value="Metalloproteases ('zincins'), catalytic domain"/>
    <property type="match status" value="1"/>
</dbReference>
<evidence type="ECO:0000313" key="8">
    <source>
        <dbReference type="EMBL" id="WSC17621.1"/>
    </source>
</evidence>
<evidence type="ECO:0000256" key="3">
    <source>
        <dbReference type="ARBA" id="ARBA00022801"/>
    </source>
</evidence>
<evidence type="ECO:0000313" key="9">
    <source>
        <dbReference type="Proteomes" id="UP001330827"/>
    </source>
</evidence>
<evidence type="ECO:0000313" key="7">
    <source>
        <dbReference type="EMBL" id="WSC11490.1"/>
    </source>
</evidence>
<evidence type="ECO:0000259" key="6">
    <source>
        <dbReference type="Pfam" id="PF00413"/>
    </source>
</evidence>
<keyword evidence="2" id="KW-0479">Metal-binding</keyword>
<dbReference type="Gene3D" id="3.40.390.10">
    <property type="entry name" value="Collagenase (Catalytic Domain)"/>
    <property type="match status" value="1"/>
</dbReference>
<name>A0ABZ1FVE4_9ACTN</name>
<evidence type="ECO:0000256" key="1">
    <source>
        <dbReference type="ARBA" id="ARBA00022670"/>
    </source>
</evidence>
<evidence type="ECO:0000256" key="5">
    <source>
        <dbReference type="SAM" id="SignalP"/>
    </source>
</evidence>
<dbReference type="PRINTS" id="PR00138">
    <property type="entry name" value="MATRIXIN"/>
</dbReference>
<keyword evidence="7" id="KW-0482">Metalloprotease</keyword>
<dbReference type="InterPro" id="IPR021190">
    <property type="entry name" value="Pept_M10A"/>
</dbReference>
<evidence type="ECO:0000256" key="2">
    <source>
        <dbReference type="ARBA" id="ARBA00022723"/>
    </source>
</evidence>
<dbReference type="Proteomes" id="UP001330827">
    <property type="component" value="Chromosome"/>
</dbReference>